<keyword evidence="2" id="KW-1185">Reference proteome</keyword>
<sequence length="75" mass="8618">LGKRRLLKATGYNSDETRSAGIPLSVRNHRTTRNYRCKSFLYELLKYARSRKSNVSIIRAHSSNHSTRNLPKASL</sequence>
<gene>
    <name evidence="1" type="ORF">AFUS01_LOCUS17380</name>
</gene>
<proteinExistence type="predicted"/>
<evidence type="ECO:0000313" key="2">
    <source>
        <dbReference type="Proteomes" id="UP000708208"/>
    </source>
</evidence>
<comment type="caution">
    <text evidence="1">The sequence shown here is derived from an EMBL/GenBank/DDBJ whole genome shotgun (WGS) entry which is preliminary data.</text>
</comment>
<dbReference type="EMBL" id="CAJVCH010165773">
    <property type="protein sequence ID" value="CAG7728614.1"/>
    <property type="molecule type" value="Genomic_DNA"/>
</dbReference>
<feature type="non-terminal residue" evidence="1">
    <location>
        <position position="75"/>
    </location>
</feature>
<evidence type="ECO:0000313" key="1">
    <source>
        <dbReference type="EMBL" id="CAG7728614.1"/>
    </source>
</evidence>
<organism evidence="1 2">
    <name type="scientific">Allacma fusca</name>
    <dbReference type="NCBI Taxonomy" id="39272"/>
    <lineage>
        <taxon>Eukaryota</taxon>
        <taxon>Metazoa</taxon>
        <taxon>Ecdysozoa</taxon>
        <taxon>Arthropoda</taxon>
        <taxon>Hexapoda</taxon>
        <taxon>Collembola</taxon>
        <taxon>Symphypleona</taxon>
        <taxon>Sminthuridae</taxon>
        <taxon>Allacma</taxon>
    </lineage>
</organism>
<name>A0A8J2P2H8_9HEXA</name>
<reference evidence="1" key="1">
    <citation type="submission" date="2021-06" db="EMBL/GenBank/DDBJ databases">
        <authorList>
            <person name="Hodson N. C."/>
            <person name="Mongue J. A."/>
            <person name="Jaron S. K."/>
        </authorList>
    </citation>
    <scope>NUCLEOTIDE SEQUENCE</scope>
</reference>
<dbReference type="Proteomes" id="UP000708208">
    <property type="component" value="Unassembled WGS sequence"/>
</dbReference>
<accession>A0A8J2P2H8</accession>
<protein>
    <submittedName>
        <fullName evidence="1">Uncharacterized protein</fullName>
    </submittedName>
</protein>
<dbReference type="AlphaFoldDB" id="A0A8J2P2H8"/>